<dbReference type="EMBL" id="AFYH01139777">
    <property type="status" value="NOT_ANNOTATED_CDS"/>
    <property type="molecule type" value="Genomic_DNA"/>
</dbReference>
<dbReference type="Gene3D" id="3.10.20.230">
    <property type="entry name" value="Doublecortin domain"/>
    <property type="match status" value="2"/>
</dbReference>
<feature type="region of interest" description="Disordered" evidence="2">
    <location>
        <begin position="217"/>
        <end position="274"/>
    </location>
</feature>
<dbReference type="SMART" id="SM00537">
    <property type="entry name" value="DCX"/>
    <property type="match status" value="2"/>
</dbReference>
<dbReference type="FunFam" id="3.10.20.230:FF:000004">
    <property type="entry name" value="Doublecortin domain containing 2"/>
    <property type="match status" value="1"/>
</dbReference>
<dbReference type="InterPro" id="IPR003533">
    <property type="entry name" value="Doublecortin_dom"/>
</dbReference>
<dbReference type="InParanoid" id="H3AVU5"/>
<proteinExistence type="predicted"/>
<dbReference type="GO" id="GO:0035556">
    <property type="term" value="P:intracellular signal transduction"/>
    <property type="evidence" value="ECO:0007669"/>
    <property type="project" value="InterPro"/>
</dbReference>
<evidence type="ECO:0000313" key="4">
    <source>
        <dbReference type="Ensembl" id="ENSLACP00000013766.1"/>
    </source>
</evidence>
<keyword evidence="1" id="KW-0677">Repeat</keyword>
<dbReference type="AlphaFoldDB" id="H3AVU5"/>
<organism evidence="4 5">
    <name type="scientific">Latimeria chalumnae</name>
    <name type="common">Coelacanth</name>
    <dbReference type="NCBI Taxonomy" id="7897"/>
    <lineage>
        <taxon>Eukaryota</taxon>
        <taxon>Metazoa</taxon>
        <taxon>Chordata</taxon>
        <taxon>Craniata</taxon>
        <taxon>Vertebrata</taxon>
        <taxon>Euteleostomi</taxon>
        <taxon>Coelacanthiformes</taxon>
        <taxon>Coelacanthidae</taxon>
        <taxon>Latimeria</taxon>
    </lineage>
</organism>
<dbReference type="PANTHER" id="PTHR23004">
    <property type="entry name" value="DOUBLECORTIN DOMAIN CONTAINING 2"/>
    <property type="match status" value="1"/>
</dbReference>
<dbReference type="SUPFAM" id="SSF89837">
    <property type="entry name" value="Doublecortin (DC)"/>
    <property type="match status" value="2"/>
</dbReference>
<dbReference type="Bgee" id="ENSLACG00000012120">
    <property type="expression patterns" value="Expressed in mesonephros and 4 other cell types or tissues"/>
</dbReference>
<dbReference type="HOGENOM" id="CLU_035041_0_1_1"/>
<feature type="compositionally biased region" description="Basic residues" evidence="2">
    <location>
        <begin position="217"/>
        <end position="230"/>
    </location>
</feature>
<dbReference type="GO" id="GO:0005874">
    <property type="term" value="C:microtubule"/>
    <property type="evidence" value="ECO:0007669"/>
    <property type="project" value="TreeGrafter"/>
</dbReference>
<dbReference type="Proteomes" id="UP000008672">
    <property type="component" value="Unassembled WGS sequence"/>
</dbReference>
<dbReference type="GeneTree" id="ENSGT00940000161946"/>
<evidence type="ECO:0000256" key="2">
    <source>
        <dbReference type="SAM" id="MobiDB-lite"/>
    </source>
</evidence>
<dbReference type="STRING" id="7897.ENSLACP00000013766"/>
<sequence>MASSVVATITPAKNVVVYKNGDPFFNGRKFVVNQKQFLTFEAFLNDVTNNIRAPIAVRNLYTPREGHRVLELGDLQNGSHYVAAGFERFKKLDYMNTGTKKPNGIKRKEGMQVSARWRKHIQIPCVINVFRNGDLLSPPFRLLIVKNMLQNWEKVLTLVNEKASLRTGAVRKLCTVDGIPLSCGEELKSGQYYVAVGAEKYKDLPYVELLVPKNSSHRVLRNHPGNRRRNQKGEFRKYGSLPHDGASDSALLNSPEQADERRVHSTGATDQAGIMVPRQTVRRNPKKNAGREEETLFYAKPVRVIKNKNTKRNTQYDTEQGERSIFKGMEARKETEGAWEVLEDENTRVELPIDQRPAETVDDEVIFQDKKH</sequence>
<dbReference type="GO" id="GO:0005815">
    <property type="term" value="C:microtubule organizing center"/>
    <property type="evidence" value="ECO:0007669"/>
    <property type="project" value="TreeGrafter"/>
</dbReference>
<dbReference type="CDD" id="cd17153">
    <property type="entry name" value="DCX2_DCDC2B"/>
    <property type="match status" value="1"/>
</dbReference>
<dbReference type="FunFam" id="3.10.20.230:FF:000011">
    <property type="entry name" value="Doublecortin domain containing 2B"/>
    <property type="match status" value="1"/>
</dbReference>
<keyword evidence="5" id="KW-1185">Reference proteome</keyword>
<accession>H3AVU5</accession>
<gene>
    <name evidence="4" type="primary">DCDC2B</name>
</gene>
<dbReference type="OMA" id="SVYKMKG"/>
<evidence type="ECO:0000256" key="1">
    <source>
        <dbReference type="ARBA" id="ARBA00022737"/>
    </source>
</evidence>
<reference evidence="5" key="1">
    <citation type="submission" date="2011-08" db="EMBL/GenBank/DDBJ databases">
        <title>The draft genome of Latimeria chalumnae.</title>
        <authorList>
            <person name="Di Palma F."/>
            <person name="Alfoldi J."/>
            <person name="Johnson J."/>
            <person name="Berlin A."/>
            <person name="Gnerre S."/>
            <person name="Jaffe D."/>
            <person name="MacCallum I."/>
            <person name="Young S."/>
            <person name="Walker B.J."/>
            <person name="Lander E."/>
            <person name="Lindblad-Toh K."/>
        </authorList>
    </citation>
    <scope>NUCLEOTIDE SEQUENCE [LARGE SCALE GENOMIC DNA]</scope>
    <source>
        <strain evidence="5">Wild caught</strain>
    </source>
</reference>
<dbReference type="InterPro" id="IPR036572">
    <property type="entry name" value="Doublecortin_dom_sf"/>
</dbReference>
<feature type="domain" description="Doublecortin" evidence="3">
    <location>
        <begin position="13"/>
        <end position="95"/>
    </location>
</feature>
<dbReference type="eggNOG" id="KOG3757">
    <property type="taxonomic scope" value="Eukaryota"/>
</dbReference>
<dbReference type="CDD" id="cd17150">
    <property type="entry name" value="DCX1_DCDC2B"/>
    <property type="match status" value="1"/>
</dbReference>
<name>H3AVU5_LATCH</name>
<reference evidence="4" key="3">
    <citation type="submission" date="2025-09" db="UniProtKB">
        <authorList>
            <consortium name="Ensembl"/>
        </authorList>
    </citation>
    <scope>IDENTIFICATION</scope>
</reference>
<dbReference type="EMBL" id="AFYH01139778">
    <property type="status" value="NOT_ANNOTATED_CDS"/>
    <property type="molecule type" value="Genomic_DNA"/>
</dbReference>
<evidence type="ECO:0000313" key="5">
    <source>
        <dbReference type="Proteomes" id="UP000008672"/>
    </source>
</evidence>
<dbReference type="PROSITE" id="PS50309">
    <property type="entry name" value="DC"/>
    <property type="match status" value="2"/>
</dbReference>
<evidence type="ECO:0000259" key="3">
    <source>
        <dbReference type="PROSITE" id="PS50309"/>
    </source>
</evidence>
<dbReference type="Pfam" id="PF03607">
    <property type="entry name" value="DCX"/>
    <property type="match status" value="2"/>
</dbReference>
<feature type="domain" description="Doublecortin" evidence="3">
    <location>
        <begin position="125"/>
        <end position="207"/>
    </location>
</feature>
<reference evidence="4" key="2">
    <citation type="submission" date="2025-08" db="UniProtKB">
        <authorList>
            <consortium name="Ensembl"/>
        </authorList>
    </citation>
    <scope>IDENTIFICATION</scope>
</reference>
<dbReference type="EMBL" id="AFYH01139776">
    <property type="status" value="NOT_ANNOTATED_CDS"/>
    <property type="molecule type" value="Genomic_DNA"/>
</dbReference>
<protein>
    <submittedName>
        <fullName evidence="4">Doublecortin domain containing 2B</fullName>
    </submittedName>
</protein>
<dbReference type="Ensembl" id="ENSLACT00000013863.1">
    <property type="protein sequence ID" value="ENSLACP00000013766.1"/>
    <property type="gene ID" value="ENSLACG00000012120.1"/>
</dbReference>
<dbReference type="PANTHER" id="PTHR23004:SF10">
    <property type="entry name" value="DOUBLECORTIN DOMAIN-CONTAINING PROTEIN 2B"/>
    <property type="match status" value="1"/>
</dbReference>